<evidence type="ECO:0000313" key="1">
    <source>
        <dbReference type="EnsemblPlants" id="AVESA.00010b.r2.4AG0642000.1.CDS"/>
    </source>
</evidence>
<organism evidence="1 2">
    <name type="scientific">Avena sativa</name>
    <name type="common">Oat</name>
    <dbReference type="NCBI Taxonomy" id="4498"/>
    <lineage>
        <taxon>Eukaryota</taxon>
        <taxon>Viridiplantae</taxon>
        <taxon>Streptophyta</taxon>
        <taxon>Embryophyta</taxon>
        <taxon>Tracheophyta</taxon>
        <taxon>Spermatophyta</taxon>
        <taxon>Magnoliopsida</taxon>
        <taxon>Liliopsida</taxon>
        <taxon>Poales</taxon>
        <taxon>Poaceae</taxon>
        <taxon>BOP clade</taxon>
        <taxon>Pooideae</taxon>
        <taxon>Poodae</taxon>
        <taxon>Poeae</taxon>
        <taxon>Poeae Chloroplast Group 1 (Aveneae type)</taxon>
        <taxon>Aveninae</taxon>
        <taxon>Avena</taxon>
    </lineage>
</organism>
<protein>
    <submittedName>
        <fullName evidence="1">Uncharacterized protein</fullName>
    </submittedName>
</protein>
<reference evidence="1" key="1">
    <citation type="submission" date="2021-05" db="EMBL/GenBank/DDBJ databases">
        <authorList>
            <person name="Scholz U."/>
            <person name="Mascher M."/>
            <person name="Fiebig A."/>
        </authorList>
    </citation>
    <scope>NUCLEOTIDE SEQUENCE [LARGE SCALE GENOMIC DNA]</scope>
</reference>
<sequence length="279" mass="31044">MATMTYLLVAWALVAADLFGTGLSRPSASVPVAAVGKAQREFDYFALALQWPGTICSSTRHCCAINGCCRSEPLQTFTIHGLWPDYDDGTWPSCCRHTNFDMDKISTLKPKMDQYWPSLYCSTSSTCFSGKGPFWAHEWEKHGTCSSPAVDDELQYFSTALDLYFKYNVTEMLATGNIFTSNGKEYALSDVIDTIKHAFGGSPQIICKKGSVEELRLCFTKDLKPRDCLTNSSMYKNLSKAKHCPRSISLPAYDPNAFINSTLEILPEASDSGMYFYTS</sequence>
<dbReference type="Proteomes" id="UP001732700">
    <property type="component" value="Chromosome 4A"/>
</dbReference>
<dbReference type="EnsemblPlants" id="AVESA.00010b.r2.4AG0642000.1">
    <property type="protein sequence ID" value="AVESA.00010b.r2.4AG0642000.1.CDS"/>
    <property type="gene ID" value="AVESA.00010b.r2.4AG0642000"/>
</dbReference>
<reference evidence="1" key="2">
    <citation type="submission" date="2025-09" db="UniProtKB">
        <authorList>
            <consortium name="EnsemblPlants"/>
        </authorList>
    </citation>
    <scope>IDENTIFICATION</scope>
</reference>
<proteinExistence type="predicted"/>
<keyword evidence="2" id="KW-1185">Reference proteome</keyword>
<accession>A0ACD5WMU2</accession>
<name>A0ACD5WMU2_AVESA</name>
<evidence type="ECO:0000313" key="2">
    <source>
        <dbReference type="Proteomes" id="UP001732700"/>
    </source>
</evidence>